<accession>A0A2P5YS87</accession>
<dbReference type="InterPro" id="IPR025422">
    <property type="entry name" value="TGA_domain"/>
</dbReference>
<dbReference type="GO" id="GO:0043565">
    <property type="term" value="F:sequence-specific DNA binding"/>
    <property type="evidence" value="ECO:0007669"/>
    <property type="project" value="InterPro"/>
</dbReference>
<name>A0A2P5YS87_GOSBA</name>
<evidence type="ECO:0000313" key="2">
    <source>
        <dbReference type="EMBL" id="PPS18467.1"/>
    </source>
</evidence>
<evidence type="ECO:0000259" key="1">
    <source>
        <dbReference type="PROSITE" id="PS51806"/>
    </source>
</evidence>
<proteinExistence type="predicted"/>
<gene>
    <name evidence="2" type="ORF">GOBAR_AA02101</name>
</gene>
<dbReference type="GO" id="GO:0006351">
    <property type="term" value="P:DNA-templated transcription"/>
    <property type="evidence" value="ECO:0007669"/>
    <property type="project" value="InterPro"/>
</dbReference>
<dbReference type="AlphaFoldDB" id="A0A2P5YS87"/>
<feature type="domain" description="DOG1" evidence="1">
    <location>
        <begin position="58"/>
        <end position="275"/>
    </location>
</feature>
<dbReference type="PROSITE" id="PS51806">
    <property type="entry name" value="DOG1"/>
    <property type="match status" value="1"/>
</dbReference>
<dbReference type="OrthoDB" id="781635at2759"/>
<evidence type="ECO:0000313" key="3">
    <source>
        <dbReference type="Proteomes" id="UP000239757"/>
    </source>
</evidence>
<protein>
    <recommendedName>
        <fullName evidence="1">DOG1 domain-containing protein</fullName>
    </recommendedName>
</protein>
<dbReference type="PANTHER" id="PTHR46354:SF13">
    <property type="entry name" value="PROTEIN DOG1-LIKE 4"/>
    <property type="match status" value="1"/>
</dbReference>
<sequence length="278" mass="31519">MTLDYREVEASSAMATCCERHHRPGRAASDKNKTKHSAHCFFLVGMSPGSGASTSLDGGSFDTFFEGWLVRHEHYLEELLTAQQQCSEYQGDDVKDLITRVLSHYQQYFEEKSRVAQRNVFLVFAPTWLSSLECASLWITGFKPGFALRLVFSSVQDLSREQSERIERLMEETKVEERVLNDELARVQESVAAPPLLEMARKQARRTNVEGGREEALLTLRKELEEVVAGADLLRMTTTMKVVEILKPEQNVRYLTAATQLFLNLRNLGLPKDANTKG</sequence>
<organism evidence="2 3">
    <name type="scientific">Gossypium barbadense</name>
    <name type="common">Sea Island cotton</name>
    <name type="synonym">Hibiscus barbadensis</name>
    <dbReference type="NCBI Taxonomy" id="3634"/>
    <lineage>
        <taxon>Eukaryota</taxon>
        <taxon>Viridiplantae</taxon>
        <taxon>Streptophyta</taxon>
        <taxon>Embryophyta</taxon>
        <taxon>Tracheophyta</taxon>
        <taxon>Spermatophyta</taxon>
        <taxon>Magnoliopsida</taxon>
        <taxon>eudicotyledons</taxon>
        <taxon>Gunneridae</taxon>
        <taxon>Pentapetalae</taxon>
        <taxon>rosids</taxon>
        <taxon>malvids</taxon>
        <taxon>Malvales</taxon>
        <taxon>Malvaceae</taxon>
        <taxon>Malvoideae</taxon>
        <taxon>Gossypium</taxon>
    </lineage>
</organism>
<reference evidence="2 3" key="1">
    <citation type="submission" date="2015-01" db="EMBL/GenBank/DDBJ databases">
        <title>Genome of allotetraploid Gossypium barbadense reveals genomic plasticity and fiber elongation in cotton evolution.</title>
        <authorList>
            <person name="Chen X."/>
            <person name="Liu X."/>
            <person name="Zhao B."/>
            <person name="Zheng H."/>
            <person name="Hu Y."/>
            <person name="Lu G."/>
            <person name="Yang C."/>
            <person name="Chen J."/>
            <person name="Shan C."/>
            <person name="Zhang L."/>
            <person name="Zhou Y."/>
            <person name="Wang L."/>
            <person name="Guo W."/>
            <person name="Bai Y."/>
            <person name="Ruan J."/>
            <person name="Shangguan X."/>
            <person name="Mao Y."/>
            <person name="Jiang J."/>
            <person name="Zhu Y."/>
            <person name="Lei J."/>
            <person name="Kang H."/>
            <person name="Chen S."/>
            <person name="He X."/>
            <person name="Wang R."/>
            <person name="Wang Y."/>
            <person name="Chen J."/>
            <person name="Wang L."/>
            <person name="Yu S."/>
            <person name="Wang B."/>
            <person name="Wei J."/>
            <person name="Song S."/>
            <person name="Lu X."/>
            <person name="Gao Z."/>
            <person name="Gu W."/>
            <person name="Deng X."/>
            <person name="Ma D."/>
            <person name="Wang S."/>
            <person name="Liang W."/>
            <person name="Fang L."/>
            <person name="Cai C."/>
            <person name="Zhu X."/>
            <person name="Zhou B."/>
            <person name="Zhang Y."/>
            <person name="Chen Z."/>
            <person name="Xu S."/>
            <person name="Zhu R."/>
            <person name="Wang S."/>
            <person name="Zhang T."/>
            <person name="Zhao G."/>
        </authorList>
    </citation>
    <scope>NUCLEOTIDE SEQUENCE [LARGE SCALE GENOMIC DNA]</scope>
    <source>
        <strain evidence="3">cv. Xinhai21</strain>
        <tissue evidence="2">Leaf</tissue>
    </source>
</reference>
<dbReference type="Pfam" id="PF14144">
    <property type="entry name" value="DOG1"/>
    <property type="match status" value="1"/>
</dbReference>
<dbReference type="PANTHER" id="PTHR46354">
    <property type="entry name" value="DOG1 DOMAIN-CONTAINING PROTEIN"/>
    <property type="match status" value="1"/>
</dbReference>
<dbReference type="EMBL" id="KZ662830">
    <property type="protein sequence ID" value="PPS18467.1"/>
    <property type="molecule type" value="Genomic_DNA"/>
</dbReference>
<dbReference type="Proteomes" id="UP000239757">
    <property type="component" value="Unassembled WGS sequence"/>
</dbReference>
<dbReference type="InterPro" id="IPR051886">
    <property type="entry name" value="Seed_Dev/Stress_Resp_Reg"/>
</dbReference>